<dbReference type="SUPFAM" id="SSF48264">
    <property type="entry name" value="Cytochrome P450"/>
    <property type="match status" value="1"/>
</dbReference>
<dbReference type="InterPro" id="IPR002403">
    <property type="entry name" value="Cyt_P450_E_grp-IV"/>
</dbReference>
<evidence type="ECO:0000256" key="1">
    <source>
        <dbReference type="ARBA" id="ARBA00001971"/>
    </source>
</evidence>
<evidence type="ECO:0000313" key="9">
    <source>
        <dbReference type="EMBL" id="KAF6807936.1"/>
    </source>
</evidence>
<dbReference type="Gene3D" id="1.10.630.10">
    <property type="entry name" value="Cytochrome P450"/>
    <property type="match status" value="1"/>
</dbReference>
<evidence type="ECO:0000256" key="6">
    <source>
        <dbReference type="ARBA" id="ARBA00023004"/>
    </source>
</evidence>
<dbReference type="AlphaFoldDB" id="A0A8H6J8F2"/>
<keyword evidence="10" id="KW-1185">Reference proteome</keyword>
<keyword evidence="4 8" id="KW-0479">Metal-binding</keyword>
<dbReference type="InterPro" id="IPR036396">
    <property type="entry name" value="Cyt_P450_sf"/>
</dbReference>
<keyword evidence="3 8" id="KW-0349">Heme</keyword>
<dbReference type="PANTHER" id="PTHR46206:SF2">
    <property type="entry name" value="CYTOCHROME P450 MONOOXYGENASE AUSG-RELATED"/>
    <property type="match status" value="1"/>
</dbReference>
<proteinExistence type="inferred from homology"/>
<protein>
    <submittedName>
        <fullName evidence="9">Cytochrome p450</fullName>
    </submittedName>
</protein>
<dbReference type="PRINTS" id="PR00465">
    <property type="entry name" value="EP450IV"/>
</dbReference>
<dbReference type="EMBL" id="WIGN01000127">
    <property type="protein sequence ID" value="KAF6807936.1"/>
    <property type="molecule type" value="Genomic_DNA"/>
</dbReference>
<evidence type="ECO:0000256" key="7">
    <source>
        <dbReference type="ARBA" id="ARBA00023033"/>
    </source>
</evidence>
<evidence type="ECO:0000256" key="2">
    <source>
        <dbReference type="ARBA" id="ARBA00010617"/>
    </source>
</evidence>
<feature type="binding site" description="axial binding residue" evidence="8">
    <location>
        <position position="434"/>
    </location>
    <ligand>
        <name>heme</name>
        <dbReference type="ChEBI" id="CHEBI:30413"/>
    </ligand>
    <ligandPart>
        <name>Fe</name>
        <dbReference type="ChEBI" id="CHEBI:18248"/>
    </ligandPart>
</feature>
<sequence>MAHIHTWRDNTFELYLASASLLLTLLWVSRAFQQARKRLAFLKNGMDILRAEKEKNEGVPFHITTAIGEAAILPPDFIPSHRLTNTMSLGKAMVMEFHAGLPGFEIFGLIDHPSHVLQSVARKQLTQHLNATTEPLSAEAAFAAKKAFGSCPEWREVYVKDAVLDVVARLSSRVFLGPDLCRNEAWLRTSQDFTVTSFGAAAKLNLLPAGLRRLASIIDPSCRRTRELLAESRVILLPIFERRSRLKAAARAAGDKEPVFDDAIEWAEKEAKGMPFDPVAFQLQLSFVAIHTTYDLLGRVLSLLAERPECVEALRKEMIDVLKVHGMSKTGLYHMKLLDSAIKETQRFALPEMLTLRRIALQDITLPDGALIRKGEQIYTHCYHMLDDKIYPDADAFDIYRFARMREQPGGEARGQFISATAEHLGFGYGVAACPGRFFAAHEMKVMLCHFLLKYDWRAVGVFRPMAVGARTVVDPASRIGFRRRVEEVDLGALSFGEVGGEYAPEIFGV</sequence>
<comment type="similarity">
    <text evidence="2">Belongs to the cytochrome P450 family.</text>
</comment>
<comment type="caution">
    <text evidence="9">The sequence shown here is derived from an EMBL/GenBank/DDBJ whole genome shotgun (WGS) entry which is preliminary data.</text>
</comment>
<keyword evidence="6 8" id="KW-0408">Iron</keyword>
<dbReference type="Proteomes" id="UP000652219">
    <property type="component" value="Unassembled WGS sequence"/>
</dbReference>
<dbReference type="GO" id="GO:0020037">
    <property type="term" value="F:heme binding"/>
    <property type="evidence" value="ECO:0007669"/>
    <property type="project" value="InterPro"/>
</dbReference>
<dbReference type="GO" id="GO:0005506">
    <property type="term" value="F:iron ion binding"/>
    <property type="evidence" value="ECO:0007669"/>
    <property type="project" value="InterPro"/>
</dbReference>
<dbReference type="PANTHER" id="PTHR46206">
    <property type="entry name" value="CYTOCHROME P450"/>
    <property type="match status" value="1"/>
</dbReference>
<dbReference type="InterPro" id="IPR001128">
    <property type="entry name" value="Cyt_P450"/>
</dbReference>
<evidence type="ECO:0000256" key="4">
    <source>
        <dbReference type="ARBA" id="ARBA00022723"/>
    </source>
</evidence>
<name>A0A8H6J8F2_9PEZI</name>
<evidence type="ECO:0000256" key="5">
    <source>
        <dbReference type="ARBA" id="ARBA00023002"/>
    </source>
</evidence>
<dbReference type="Pfam" id="PF00067">
    <property type="entry name" value="p450"/>
    <property type="match status" value="1"/>
</dbReference>
<keyword evidence="5" id="KW-0560">Oxidoreductase</keyword>
<dbReference type="GO" id="GO:0004497">
    <property type="term" value="F:monooxygenase activity"/>
    <property type="evidence" value="ECO:0007669"/>
    <property type="project" value="UniProtKB-KW"/>
</dbReference>
<accession>A0A8H6J8F2</accession>
<organism evidence="9 10">
    <name type="scientific">Colletotrichum sojae</name>
    <dbReference type="NCBI Taxonomy" id="2175907"/>
    <lineage>
        <taxon>Eukaryota</taxon>
        <taxon>Fungi</taxon>
        <taxon>Dikarya</taxon>
        <taxon>Ascomycota</taxon>
        <taxon>Pezizomycotina</taxon>
        <taxon>Sordariomycetes</taxon>
        <taxon>Hypocreomycetidae</taxon>
        <taxon>Glomerellales</taxon>
        <taxon>Glomerellaceae</taxon>
        <taxon>Colletotrichum</taxon>
        <taxon>Colletotrichum orchidearum species complex</taxon>
    </lineage>
</organism>
<dbReference type="GO" id="GO:0016705">
    <property type="term" value="F:oxidoreductase activity, acting on paired donors, with incorporation or reduction of molecular oxygen"/>
    <property type="evidence" value="ECO:0007669"/>
    <property type="project" value="InterPro"/>
</dbReference>
<keyword evidence="7" id="KW-0503">Monooxygenase</keyword>
<comment type="cofactor">
    <cofactor evidence="1 8">
        <name>heme</name>
        <dbReference type="ChEBI" id="CHEBI:30413"/>
    </cofactor>
</comment>
<evidence type="ECO:0000256" key="3">
    <source>
        <dbReference type="ARBA" id="ARBA00022617"/>
    </source>
</evidence>
<reference evidence="9 10" key="1">
    <citation type="journal article" date="2020" name="Phytopathology">
        <title>Genome Sequence Resources of Colletotrichum truncatum, C. plurivorum, C. musicola, and C. sojae: Four Species Pathogenic to Soybean (Glycine max).</title>
        <authorList>
            <person name="Rogerio F."/>
            <person name="Boufleur T.R."/>
            <person name="Ciampi-Guillardi M."/>
            <person name="Sukno S.A."/>
            <person name="Thon M.R."/>
            <person name="Massola Junior N.S."/>
            <person name="Baroncelli R."/>
        </authorList>
    </citation>
    <scope>NUCLEOTIDE SEQUENCE [LARGE SCALE GENOMIC DNA]</scope>
    <source>
        <strain evidence="9 10">LFN0009</strain>
    </source>
</reference>
<evidence type="ECO:0000256" key="8">
    <source>
        <dbReference type="PIRSR" id="PIRSR602403-1"/>
    </source>
</evidence>
<evidence type="ECO:0000313" key="10">
    <source>
        <dbReference type="Proteomes" id="UP000652219"/>
    </source>
</evidence>
<gene>
    <name evidence="9" type="ORF">CSOJ01_07881</name>
</gene>
<dbReference type="CDD" id="cd11041">
    <property type="entry name" value="CYP503A1-like"/>
    <property type="match status" value="1"/>
</dbReference>